<proteinExistence type="predicted"/>
<gene>
    <name evidence="2" type="ORF">CHU32_17805</name>
    <name evidence="1" type="ORF">CHU33_17705</name>
</gene>
<keyword evidence="3" id="KW-1185">Reference proteome</keyword>
<dbReference type="Pfam" id="PF13990">
    <property type="entry name" value="YjcZ"/>
    <property type="match status" value="1"/>
</dbReference>
<evidence type="ECO:0008006" key="5">
    <source>
        <dbReference type="Google" id="ProtNLM"/>
    </source>
</evidence>
<dbReference type="Proteomes" id="UP000247005">
    <property type="component" value="Unassembled WGS sequence"/>
</dbReference>
<protein>
    <recommendedName>
        <fullName evidence="5">YjcZ-like family protein</fullName>
    </recommendedName>
</protein>
<name>A0A2P5GM16_9ENTR</name>
<comment type="caution">
    <text evidence="2">The sequence shown here is derived from an EMBL/GenBank/DDBJ whole genome shotgun (WGS) entry which is preliminary data.</text>
</comment>
<dbReference type="InterPro" id="IPR025599">
    <property type="entry name" value="YjcZ"/>
</dbReference>
<evidence type="ECO:0000313" key="4">
    <source>
        <dbReference type="Proteomes" id="UP000247005"/>
    </source>
</evidence>
<dbReference type="AlphaFoldDB" id="A0A2P5GM16"/>
<dbReference type="EMBL" id="PQGE01000016">
    <property type="protein sequence ID" value="POP43074.1"/>
    <property type="molecule type" value="Genomic_DNA"/>
</dbReference>
<dbReference type="EMBL" id="PQGD01000014">
    <property type="protein sequence ID" value="POP46569.1"/>
    <property type="molecule type" value="Genomic_DNA"/>
</dbReference>
<accession>A0A2P5GM16</accession>
<dbReference type="OrthoDB" id="509040at2"/>
<reference evidence="3 4" key="1">
    <citation type="submission" date="2018-01" db="EMBL/GenBank/DDBJ databases">
        <title>Superficieibacter electus gen. nov., sp. nov., an extended-spectrum beta-lactamase possessing member of the Enterobacteriaceae family, isolated from intensive care unit surfaces.</title>
        <authorList>
            <person name="Potter R.F."/>
            <person name="D'Souza A.W."/>
        </authorList>
    </citation>
    <scope>NUCLEOTIDE SEQUENCE [LARGE SCALE GENOMIC DNA]</scope>
    <source>
        <strain evidence="2 4">BP-1</strain>
        <strain evidence="1 3">BP-2</strain>
    </source>
</reference>
<organism evidence="2 4">
    <name type="scientific">Superficieibacter electus</name>
    <dbReference type="NCBI Taxonomy" id="2022662"/>
    <lineage>
        <taxon>Bacteria</taxon>
        <taxon>Pseudomonadati</taxon>
        <taxon>Pseudomonadota</taxon>
        <taxon>Gammaproteobacteria</taxon>
        <taxon>Enterobacterales</taxon>
        <taxon>Enterobacteriaceae</taxon>
        <taxon>Superficieibacter</taxon>
    </lineage>
</organism>
<evidence type="ECO:0000313" key="1">
    <source>
        <dbReference type="EMBL" id="POP43074.1"/>
    </source>
</evidence>
<sequence>MNTPLLDGPARPLESVHAKFIVDLVLGIDNPRQTAVPPQQLRFRERLMNEIMAQAQLRTWSMVGALSENPAMRVGLADKLASTLDPGHLALTKMGHHLHILQQKGNETPGTLQLYATTGERFLRRAAHKQRALSQRGLMVQAGEHSDQVFTRWQAGNYSGWSLAGRCFIALEELRWGAFGDACRLLTGEAKALLMDNLRAMATQYLAQSIHAASATRHFYLQWLTSPVAPALMDHKEMLCWLGSDCDSEHHPVSWSVTQTWQTIALGMPRLCSATRLATAMVDEIFQEEEIFTVV</sequence>
<evidence type="ECO:0000313" key="2">
    <source>
        <dbReference type="EMBL" id="POP46569.1"/>
    </source>
</evidence>
<dbReference type="Proteomes" id="UP000237073">
    <property type="component" value="Unassembled WGS sequence"/>
</dbReference>
<dbReference type="RefSeq" id="WP_103677392.1">
    <property type="nucleotide sequence ID" value="NZ_PQGD01000014.1"/>
</dbReference>
<evidence type="ECO:0000313" key="3">
    <source>
        <dbReference type="Proteomes" id="UP000237073"/>
    </source>
</evidence>